<dbReference type="GO" id="GO:0008324">
    <property type="term" value="F:monoatomic cation transmembrane transporter activity"/>
    <property type="evidence" value="ECO:0007669"/>
    <property type="project" value="InterPro"/>
</dbReference>
<dbReference type="Pfam" id="PF02254">
    <property type="entry name" value="TrkA_N"/>
    <property type="match status" value="2"/>
</dbReference>
<keyword evidence="4" id="KW-1185">Reference proteome</keyword>
<dbReference type="AlphaFoldDB" id="A0A9R1CRL0"/>
<dbReference type="Gene3D" id="1.10.287.70">
    <property type="match status" value="1"/>
</dbReference>
<dbReference type="PROSITE" id="PS51202">
    <property type="entry name" value="RCK_C"/>
    <property type="match status" value="2"/>
</dbReference>
<dbReference type="InterPro" id="IPR006037">
    <property type="entry name" value="RCK_C"/>
</dbReference>
<dbReference type="PANTHER" id="PTHR43833:SF9">
    <property type="entry name" value="POTASSIUM CHANNEL PROTEIN YUGO-RELATED"/>
    <property type="match status" value="1"/>
</dbReference>
<sequence length="552" mass="59001">MQGWKRRAIGYFVFVGLALVVTARGYQWGMAVYEGRPRTFLDSLQFAVEMFTTTGFGGDSPWESPQMQAFITVADLVGMAILVGALPVFVGPLVENTLSPSAPEELERSLTDHVVICSDTTRAEELIKELDANAVPYVIVESDGGRANELHDDGQRVINADPKSTEGLAAAGLSSARALFADVSDQVDASIVLAAKEIAGDVPVVSVVEDPDAETYHRLAGADHVLSPRSLLGESLAAKVTAATRTEIDETISVGDELQLAEISIRHGSDLAGSTLADSGIRERSGVNVIGAWLHGEFTPAPAPDIRLAEGTVLLVSGHRDQLDRFVDLTQSPIRKFQAGHTVVVGYGQVGRAVAAALNDAGVPYTVVDRAEMDAVDIVGDGSDPDTLRRAGIEDAETVILALPDDTMTEFATLVVRDVAPNIQIIARVEGKSNITKTYRAGGDYVLSLAMVTGRMSASRLLEGREVMSLNRQVEVIRKRVPELADRTIAEANIRDETGCTVVAIGRDDGMYTDISPESRIEQGDELVIVGTDEGIRTFERVFDGEAGAGED</sequence>
<dbReference type="Proteomes" id="UP001139494">
    <property type="component" value="Unassembled WGS sequence"/>
</dbReference>
<dbReference type="Pfam" id="PF02080">
    <property type="entry name" value="TrkA_C"/>
    <property type="match status" value="2"/>
</dbReference>
<evidence type="ECO:0000259" key="2">
    <source>
        <dbReference type="PROSITE" id="PS51202"/>
    </source>
</evidence>
<dbReference type="SUPFAM" id="SSF116726">
    <property type="entry name" value="TrkA C-terminal domain-like"/>
    <property type="match status" value="2"/>
</dbReference>
<evidence type="ECO:0000259" key="1">
    <source>
        <dbReference type="PROSITE" id="PS51201"/>
    </source>
</evidence>
<dbReference type="InterPro" id="IPR003148">
    <property type="entry name" value="RCK_N"/>
</dbReference>
<dbReference type="Gene3D" id="3.40.50.720">
    <property type="entry name" value="NAD(P)-binding Rossmann-like Domain"/>
    <property type="match status" value="2"/>
</dbReference>
<feature type="domain" description="RCK N-terminal" evidence="1">
    <location>
        <begin position="111"/>
        <end position="226"/>
    </location>
</feature>
<protein>
    <submittedName>
        <fullName evidence="3">NAD-binding protein</fullName>
    </submittedName>
</protein>
<accession>A0A9R1CRL0</accession>
<evidence type="ECO:0000313" key="3">
    <source>
        <dbReference type="EMBL" id="MCQ4333874.1"/>
    </source>
</evidence>
<comment type="caution">
    <text evidence="3">The sequence shown here is derived from an EMBL/GenBank/DDBJ whole genome shotgun (WGS) entry which is preliminary data.</text>
</comment>
<dbReference type="InterPro" id="IPR036721">
    <property type="entry name" value="RCK_C_sf"/>
</dbReference>
<dbReference type="SUPFAM" id="SSF51735">
    <property type="entry name" value="NAD(P)-binding Rossmann-fold domains"/>
    <property type="match status" value="2"/>
</dbReference>
<dbReference type="PROSITE" id="PS51201">
    <property type="entry name" value="RCK_N"/>
    <property type="match status" value="2"/>
</dbReference>
<organism evidence="3 4">
    <name type="scientific">Natronomonas aquatica</name>
    <dbReference type="NCBI Taxonomy" id="2841590"/>
    <lineage>
        <taxon>Archaea</taxon>
        <taxon>Methanobacteriati</taxon>
        <taxon>Methanobacteriota</taxon>
        <taxon>Stenosarchaea group</taxon>
        <taxon>Halobacteria</taxon>
        <taxon>Halobacteriales</taxon>
        <taxon>Natronomonadaceae</taxon>
        <taxon>Natronomonas</taxon>
    </lineage>
</organism>
<gene>
    <name evidence="3" type="ORF">KM295_10345</name>
</gene>
<name>A0A9R1CRL0_9EURY</name>
<feature type="domain" description="RCK C-terminal" evidence="2">
    <location>
        <begin position="247"/>
        <end position="332"/>
    </location>
</feature>
<feature type="domain" description="RCK C-terminal" evidence="2">
    <location>
        <begin position="459"/>
        <end position="545"/>
    </location>
</feature>
<dbReference type="Gene3D" id="3.30.70.1450">
    <property type="entry name" value="Regulator of K+ conductance, C-terminal domain"/>
    <property type="match status" value="2"/>
</dbReference>
<dbReference type="EMBL" id="JAHLKM010000013">
    <property type="protein sequence ID" value="MCQ4333874.1"/>
    <property type="molecule type" value="Genomic_DNA"/>
</dbReference>
<dbReference type="InterPro" id="IPR036291">
    <property type="entry name" value="NAD(P)-bd_dom_sf"/>
</dbReference>
<dbReference type="InterPro" id="IPR050721">
    <property type="entry name" value="Trk_Ktr_HKT_K-transport"/>
</dbReference>
<feature type="domain" description="RCK N-terminal" evidence="1">
    <location>
        <begin position="339"/>
        <end position="447"/>
    </location>
</feature>
<dbReference type="SUPFAM" id="SSF81324">
    <property type="entry name" value="Voltage-gated potassium channels"/>
    <property type="match status" value="1"/>
</dbReference>
<dbReference type="PANTHER" id="PTHR43833">
    <property type="entry name" value="POTASSIUM CHANNEL PROTEIN 2-RELATED-RELATED"/>
    <property type="match status" value="1"/>
</dbReference>
<dbReference type="RefSeq" id="WP_256029898.1">
    <property type="nucleotide sequence ID" value="NZ_JAHLKM010000013.1"/>
</dbReference>
<evidence type="ECO:0000313" key="4">
    <source>
        <dbReference type="Proteomes" id="UP001139494"/>
    </source>
</evidence>
<reference evidence="3" key="1">
    <citation type="journal article" date="2023" name="Front. Microbiol.">
        <title>Genomic-based phylogenetic and metabolic analyses of the genus Natronomonas, and description of Natronomonas aquatica sp. nov.</title>
        <authorList>
            <person name="Garcia-Roldan A."/>
            <person name="Duran-Viseras A."/>
            <person name="de la Haba R.R."/>
            <person name="Corral P."/>
            <person name="Sanchez-Porro C."/>
            <person name="Ventosa A."/>
        </authorList>
    </citation>
    <scope>NUCLEOTIDE SEQUENCE</scope>
    <source>
        <strain evidence="3">F2-12</strain>
    </source>
</reference>
<proteinExistence type="predicted"/>
<dbReference type="GO" id="GO:0006813">
    <property type="term" value="P:potassium ion transport"/>
    <property type="evidence" value="ECO:0007669"/>
    <property type="project" value="InterPro"/>
</dbReference>